<protein>
    <recommendedName>
        <fullName evidence="2">DUF732 domain-containing protein</fullName>
    </recommendedName>
</protein>
<evidence type="ECO:0000313" key="4">
    <source>
        <dbReference type="Proteomes" id="UP000093898"/>
    </source>
</evidence>
<dbReference type="InterPro" id="IPR007969">
    <property type="entry name" value="DUF732"/>
</dbReference>
<evidence type="ECO:0000313" key="3">
    <source>
        <dbReference type="EMBL" id="OBJ45462.1"/>
    </source>
</evidence>
<keyword evidence="1" id="KW-0732">Signal</keyword>
<comment type="caution">
    <text evidence="3">The sequence shown here is derived from an EMBL/GenBank/DDBJ whole genome shotgun (WGS) entry which is preliminary data.</text>
</comment>
<feature type="chain" id="PRO_5039427170" description="DUF732 domain-containing protein" evidence="1">
    <location>
        <begin position="29"/>
        <end position="127"/>
    </location>
</feature>
<organism evidence="3 4">
    <name type="scientific">Mycolicibacterium mucogenicum</name>
    <name type="common">Mycobacterium mucogenicum</name>
    <dbReference type="NCBI Taxonomy" id="56689"/>
    <lineage>
        <taxon>Bacteria</taxon>
        <taxon>Bacillati</taxon>
        <taxon>Actinomycetota</taxon>
        <taxon>Actinomycetes</taxon>
        <taxon>Mycobacteriales</taxon>
        <taxon>Mycobacteriaceae</taxon>
        <taxon>Mycolicibacterium</taxon>
    </lineage>
</organism>
<name>A0A1A3HAZ6_MYCMU</name>
<feature type="signal peptide" evidence="1">
    <location>
        <begin position="1"/>
        <end position="28"/>
    </location>
</feature>
<dbReference type="RefSeq" id="WP_064979166.1">
    <property type="nucleotide sequence ID" value="NZ_LZLC01000037.1"/>
</dbReference>
<dbReference type="EMBL" id="LZLC01000037">
    <property type="protein sequence ID" value="OBJ45462.1"/>
    <property type="molecule type" value="Genomic_DNA"/>
</dbReference>
<dbReference type="PROSITE" id="PS51257">
    <property type="entry name" value="PROKAR_LIPOPROTEIN"/>
    <property type="match status" value="1"/>
</dbReference>
<evidence type="ECO:0000259" key="2">
    <source>
        <dbReference type="Pfam" id="PF05305"/>
    </source>
</evidence>
<proteinExistence type="predicted"/>
<accession>A0A1A3HAZ6</accession>
<sequence length="127" mass="13505">MPQYRNYLLCMGATACGVLLMGAVSVSACPSAAADDVGYLINTLTRPGYNFPHAAAALEYGRGICDKVSAGRSFPAIMADVRADLNTNDDYQATYLVSQAVDELCPAEIWQLRSSAAHYQSPPGVNP</sequence>
<gene>
    <name evidence="3" type="ORF">A5630_14045</name>
</gene>
<dbReference type="Pfam" id="PF05305">
    <property type="entry name" value="DUF732"/>
    <property type="match status" value="1"/>
</dbReference>
<dbReference type="Proteomes" id="UP000093898">
    <property type="component" value="Unassembled WGS sequence"/>
</dbReference>
<feature type="domain" description="DUF732" evidence="2">
    <location>
        <begin position="35"/>
        <end position="106"/>
    </location>
</feature>
<evidence type="ECO:0000256" key="1">
    <source>
        <dbReference type="SAM" id="SignalP"/>
    </source>
</evidence>
<reference evidence="3 4" key="1">
    <citation type="submission" date="2016-06" db="EMBL/GenBank/DDBJ databases">
        <authorList>
            <person name="Kjaerup R.B."/>
            <person name="Dalgaard T.S."/>
            <person name="Juul-Madsen H.R."/>
        </authorList>
    </citation>
    <scope>NUCLEOTIDE SEQUENCE [LARGE SCALE GENOMIC DNA]</scope>
    <source>
        <strain evidence="3 4">1127319.6</strain>
    </source>
</reference>
<dbReference type="AlphaFoldDB" id="A0A1A3HAZ6"/>